<dbReference type="NCBIfam" id="NF000942">
    <property type="entry name" value="PRK00094.1-4"/>
    <property type="match status" value="1"/>
</dbReference>
<reference evidence="9" key="1">
    <citation type="submission" date="2017-04" db="EMBL/GenBank/DDBJ databases">
        <title>Population genomics of picophytoplankton unveils novel chromosome hypervariability.</title>
        <authorList>
            <consortium name="DOE Joint Genome Institute"/>
            <person name="Blanc-Mathieu R."/>
            <person name="Krasovec M."/>
            <person name="Hebrard M."/>
            <person name="Yau S."/>
            <person name="Desgranges E."/>
            <person name="Martin J."/>
            <person name="Schackwitz W."/>
            <person name="Kuo A."/>
            <person name="Salin G."/>
            <person name="Donnadieu C."/>
            <person name="Desdevises Y."/>
            <person name="Sanchez-Ferandin S."/>
            <person name="Moreau H."/>
            <person name="Rivals E."/>
            <person name="Grigoriev I.V."/>
            <person name="Grimsley N."/>
            <person name="Eyre-Walker A."/>
            <person name="Piganeau G."/>
        </authorList>
    </citation>
    <scope>NUCLEOTIDE SEQUENCE [LARGE SCALE GENOMIC DNA]</scope>
    <source>
        <strain evidence="9">RCC 1115</strain>
    </source>
</reference>
<evidence type="ECO:0000256" key="4">
    <source>
        <dbReference type="ARBA" id="ARBA00048683"/>
    </source>
</evidence>
<comment type="catalytic activity">
    <reaction evidence="4 6">
        <text>sn-glycerol 3-phosphate + NAD(+) = dihydroxyacetone phosphate + NADH + H(+)</text>
        <dbReference type="Rhea" id="RHEA:11092"/>
        <dbReference type="ChEBI" id="CHEBI:15378"/>
        <dbReference type="ChEBI" id="CHEBI:57540"/>
        <dbReference type="ChEBI" id="CHEBI:57597"/>
        <dbReference type="ChEBI" id="CHEBI:57642"/>
        <dbReference type="ChEBI" id="CHEBI:57945"/>
        <dbReference type="EC" id="1.1.1.8"/>
    </reaction>
</comment>
<evidence type="ECO:0000313" key="9">
    <source>
        <dbReference type="EMBL" id="OUS42583.1"/>
    </source>
</evidence>
<dbReference type="InterPro" id="IPR013328">
    <property type="entry name" value="6PGD_dom2"/>
</dbReference>
<accession>A0A1Y5I3D7</accession>
<evidence type="ECO:0000256" key="6">
    <source>
        <dbReference type="RuleBase" id="RU361243"/>
    </source>
</evidence>
<dbReference type="FunFam" id="3.40.50.720:FF:000019">
    <property type="entry name" value="Glycerol-3-phosphate dehydrogenase [NAD(P)+]"/>
    <property type="match status" value="1"/>
</dbReference>
<dbReference type="EMBL" id="KZ155838">
    <property type="protein sequence ID" value="OUS42583.1"/>
    <property type="molecule type" value="Genomic_DNA"/>
</dbReference>
<dbReference type="GO" id="GO:0141152">
    <property type="term" value="F:glycerol-3-phosphate dehydrogenase (NAD+) activity"/>
    <property type="evidence" value="ECO:0007669"/>
    <property type="project" value="UniProtKB-UniRule"/>
</dbReference>
<dbReference type="OMA" id="ICYEGRS"/>
<dbReference type="AlphaFoldDB" id="A0A1Y5I3D7"/>
<dbReference type="PANTHER" id="PTHR11728:SF1">
    <property type="entry name" value="GLYCEROL-3-PHOSPHATE DEHYDROGENASE [NAD(+)] 2, CHLOROPLASTIC"/>
    <property type="match status" value="1"/>
</dbReference>
<dbReference type="NCBIfam" id="NF000940">
    <property type="entry name" value="PRK00094.1-2"/>
    <property type="match status" value="1"/>
</dbReference>
<dbReference type="OrthoDB" id="10263760at2759"/>
<dbReference type="EC" id="1.1.1.8" evidence="6"/>
<dbReference type="SUPFAM" id="SSF51735">
    <property type="entry name" value="NAD(P)-binding Rossmann-fold domains"/>
    <property type="match status" value="1"/>
</dbReference>
<dbReference type="InterPro" id="IPR006109">
    <property type="entry name" value="G3P_DH_NAD-dep_C"/>
</dbReference>
<dbReference type="GO" id="GO:0046168">
    <property type="term" value="P:glycerol-3-phosphate catabolic process"/>
    <property type="evidence" value="ECO:0007669"/>
    <property type="project" value="UniProtKB-UniRule"/>
</dbReference>
<dbReference type="InterPro" id="IPR006168">
    <property type="entry name" value="G3P_DH_NAD-dep"/>
</dbReference>
<dbReference type="InterPro" id="IPR008927">
    <property type="entry name" value="6-PGluconate_DH-like_C_sf"/>
</dbReference>
<comment type="similarity">
    <text evidence="1 5">Belongs to the NAD-dependent glycerol-3-phosphate dehydrogenase family.</text>
</comment>
<dbReference type="SUPFAM" id="SSF48179">
    <property type="entry name" value="6-phosphogluconate dehydrogenase C-terminal domain-like"/>
    <property type="match status" value="1"/>
</dbReference>
<dbReference type="HAMAP" id="MF_00394">
    <property type="entry name" value="NAD_Glyc3P_dehydrog"/>
    <property type="match status" value="1"/>
</dbReference>
<dbReference type="GO" id="GO:0005975">
    <property type="term" value="P:carbohydrate metabolic process"/>
    <property type="evidence" value="ECO:0007669"/>
    <property type="project" value="InterPro"/>
</dbReference>
<dbReference type="PANTHER" id="PTHR11728">
    <property type="entry name" value="GLYCEROL-3-PHOSPHATE DEHYDROGENASE"/>
    <property type="match status" value="1"/>
</dbReference>
<dbReference type="InterPro" id="IPR011128">
    <property type="entry name" value="G3P_DH_NAD-dep_N"/>
</dbReference>
<dbReference type="Pfam" id="PF01210">
    <property type="entry name" value="NAD_Gly3P_dh_N"/>
    <property type="match status" value="1"/>
</dbReference>
<dbReference type="GO" id="GO:0005829">
    <property type="term" value="C:cytosol"/>
    <property type="evidence" value="ECO:0007669"/>
    <property type="project" value="TreeGrafter"/>
</dbReference>
<organism evidence="9">
    <name type="scientific">Ostreococcus tauri</name>
    <name type="common">Marine green alga</name>
    <dbReference type="NCBI Taxonomy" id="70448"/>
    <lineage>
        <taxon>Eukaryota</taxon>
        <taxon>Viridiplantae</taxon>
        <taxon>Chlorophyta</taxon>
        <taxon>Mamiellophyceae</taxon>
        <taxon>Mamiellales</taxon>
        <taxon>Bathycoccaceae</taxon>
        <taxon>Ostreococcus</taxon>
    </lineage>
</organism>
<evidence type="ECO:0000256" key="1">
    <source>
        <dbReference type="ARBA" id="ARBA00011009"/>
    </source>
</evidence>
<dbReference type="PRINTS" id="PR00077">
    <property type="entry name" value="GPDHDRGNASE"/>
</dbReference>
<dbReference type="Pfam" id="PF07479">
    <property type="entry name" value="NAD_Gly3P_dh_C"/>
    <property type="match status" value="1"/>
</dbReference>
<gene>
    <name evidence="9" type="ORF">BE221DRAFT_162396</name>
</gene>
<dbReference type="GO" id="GO:0051287">
    <property type="term" value="F:NAD binding"/>
    <property type="evidence" value="ECO:0007669"/>
    <property type="project" value="UniProtKB-UniRule"/>
</dbReference>
<dbReference type="Gene3D" id="3.40.50.720">
    <property type="entry name" value="NAD(P)-binding Rossmann-like Domain"/>
    <property type="match status" value="1"/>
</dbReference>
<dbReference type="Gene3D" id="1.10.1040.10">
    <property type="entry name" value="N-(1-d-carboxylethyl)-l-norvaline Dehydrogenase, domain 2"/>
    <property type="match status" value="1"/>
</dbReference>
<evidence type="ECO:0000259" key="8">
    <source>
        <dbReference type="Pfam" id="PF07479"/>
    </source>
</evidence>
<dbReference type="Proteomes" id="UP000195557">
    <property type="component" value="Unassembled WGS sequence"/>
</dbReference>
<evidence type="ECO:0000256" key="2">
    <source>
        <dbReference type="ARBA" id="ARBA00023002"/>
    </source>
</evidence>
<sequence>MRFAAASSAPSSARAPFNLSPSLFRVRLVPGRDDVFDVRVDRDRPRRARVRGHVLTTASARLDRYRLVKTSHPTPQRATRGVHRASVTTTMKIAVFGSGSFGTAMASVVARNGHDVIILTRREDVATCINENGRNPQHLTAYELPKNVRATMDAEEAISNAGAIVHAIPMQSTEEFLDGVKDLVKRSGALFVNTSKGLHGETLELMHDVLKRSLGSNHPCAFFGGPTFAEQLMNGTPSGGVMAARDMATAERASALFAGPKMRVYPSTDVVGVEIGGALKNVIAILAGGLEGMGLGVNAQTLLITRGCREMTRLGVAMGAKEHTMAGLSGIGDLMLTCLGDASRNKAVGIAFGRGQKVEDILSERAQSLKGVAEGVATAPAAERLARKLGVAAPMITTCAQCLRGELDAKAALMQCMTLPIRPDEPLDDNKGVAARVISFVTHGTCALLGAFTASWIRSRSRDRA</sequence>
<keyword evidence="2 5" id="KW-0560">Oxidoreductase</keyword>
<feature type="domain" description="Glycerol-3-phosphate dehydrogenase NAD-dependent N-terminal" evidence="7">
    <location>
        <begin position="92"/>
        <end position="249"/>
    </location>
</feature>
<name>A0A1Y5I3D7_OSTTA</name>
<protein>
    <recommendedName>
        <fullName evidence="6">Glycerol-3-phosphate dehydrogenase [NAD(+)]</fullName>
        <ecNumber evidence="6">1.1.1.8</ecNumber>
    </recommendedName>
</protein>
<keyword evidence="3 5" id="KW-0520">NAD</keyword>
<dbReference type="eggNOG" id="KOG2711">
    <property type="taxonomic scope" value="Eukaryota"/>
</dbReference>
<dbReference type="InterPro" id="IPR036291">
    <property type="entry name" value="NAD(P)-bd_dom_sf"/>
</dbReference>
<proteinExistence type="inferred from homology"/>
<evidence type="ECO:0000256" key="3">
    <source>
        <dbReference type="ARBA" id="ARBA00023027"/>
    </source>
</evidence>
<evidence type="ECO:0000259" key="7">
    <source>
        <dbReference type="Pfam" id="PF01210"/>
    </source>
</evidence>
<feature type="domain" description="Glycerol-3-phosphate dehydrogenase NAD-dependent C-terminal" evidence="8">
    <location>
        <begin position="269"/>
        <end position="413"/>
    </location>
</feature>
<dbReference type="KEGG" id="ota:OT_ostta01g03810"/>
<dbReference type="RefSeq" id="XP_003074433.2">
    <property type="nucleotide sequence ID" value="XM_003074386.2"/>
</dbReference>
<evidence type="ECO:0000256" key="5">
    <source>
        <dbReference type="RuleBase" id="RU000437"/>
    </source>
</evidence>